<reference evidence="5 6" key="1">
    <citation type="submission" date="2019-10" db="EMBL/GenBank/DDBJ databases">
        <title>Unraveling microbial dark matter from salterns through culturing: the case of the genus Halosegnis.</title>
        <authorList>
            <person name="Duran-Viseras A."/>
            <person name="Andrei A.-S."/>
            <person name="Vera-Gargallo B."/>
            <person name="Ghai R."/>
            <person name="Sanchez-Porro C."/>
            <person name="Ventosa A."/>
        </authorList>
    </citation>
    <scope>NUCLEOTIDE SEQUENCE [LARGE SCALE GENOMIC DNA]</scope>
    <source>
        <strain evidence="3 6">F17-44</strain>
        <strain evidence="2 7">F18-79</strain>
        <strain evidence="4 5">F19-13</strain>
    </source>
</reference>
<keyword evidence="1" id="KW-1133">Transmembrane helix</keyword>
<comment type="caution">
    <text evidence="2">The sequence shown here is derived from an EMBL/GenBank/DDBJ whole genome shotgun (WGS) entry which is preliminary data.</text>
</comment>
<evidence type="ECO:0000313" key="5">
    <source>
        <dbReference type="Proteomes" id="UP000326207"/>
    </source>
</evidence>
<feature type="transmembrane region" description="Helical" evidence="1">
    <location>
        <begin position="109"/>
        <end position="127"/>
    </location>
</feature>
<dbReference type="Proteomes" id="UP000326302">
    <property type="component" value="Unassembled WGS sequence"/>
</dbReference>
<keyword evidence="1" id="KW-0812">Transmembrane</keyword>
<dbReference type="EMBL" id="QKKZ01000005">
    <property type="protein sequence ID" value="KAB7513072.1"/>
    <property type="molecule type" value="Genomic_DNA"/>
</dbReference>
<feature type="transmembrane region" description="Helical" evidence="1">
    <location>
        <begin position="78"/>
        <end position="97"/>
    </location>
</feature>
<organism evidence="2 7">
    <name type="scientific">Halosegnis rubeus</name>
    <dbReference type="NCBI Taxonomy" id="2212850"/>
    <lineage>
        <taxon>Archaea</taxon>
        <taxon>Methanobacteriati</taxon>
        <taxon>Methanobacteriota</taxon>
        <taxon>Stenosarchaea group</taxon>
        <taxon>Halobacteria</taxon>
        <taxon>Halobacteriales</taxon>
        <taxon>Natronomonadaceae</taxon>
        <taxon>Halosegnis</taxon>
    </lineage>
</organism>
<keyword evidence="1" id="KW-0472">Membrane</keyword>
<evidence type="ECO:0000256" key="1">
    <source>
        <dbReference type="SAM" id="Phobius"/>
    </source>
</evidence>
<evidence type="ECO:0000313" key="7">
    <source>
        <dbReference type="Proteomes" id="UP000326865"/>
    </source>
</evidence>
<feature type="transmembrane region" description="Helical" evidence="1">
    <location>
        <begin position="191"/>
        <end position="212"/>
    </location>
</feature>
<dbReference type="AlphaFoldDB" id="A0A5N5U5L3"/>
<proteinExistence type="predicted"/>
<feature type="transmembrane region" description="Helical" evidence="1">
    <location>
        <begin position="28"/>
        <end position="52"/>
    </location>
</feature>
<protein>
    <submittedName>
        <fullName evidence="2">Uncharacterized protein</fullName>
    </submittedName>
</protein>
<dbReference type="EMBL" id="QJOW01000007">
    <property type="protein sequence ID" value="KAB7513144.1"/>
    <property type="molecule type" value="Genomic_DNA"/>
</dbReference>
<evidence type="ECO:0000313" key="3">
    <source>
        <dbReference type="EMBL" id="KAB7513144.1"/>
    </source>
</evidence>
<evidence type="ECO:0000313" key="6">
    <source>
        <dbReference type="Proteomes" id="UP000326302"/>
    </source>
</evidence>
<feature type="transmembrane region" description="Helical" evidence="1">
    <location>
        <begin position="427"/>
        <end position="445"/>
    </location>
</feature>
<feature type="transmembrane region" description="Helical" evidence="1">
    <location>
        <begin position="301"/>
        <end position="320"/>
    </location>
</feature>
<evidence type="ECO:0000313" key="4">
    <source>
        <dbReference type="EMBL" id="KAB7516634.1"/>
    </source>
</evidence>
<accession>A0A5N5U5L3</accession>
<gene>
    <name evidence="2" type="ORF">DM867_11180</name>
    <name evidence="3" type="ORF">DMP03_12720</name>
    <name evidence="4" type="ORF">DP108_10605</name>
</gene>
<dbReference type="EMBL" id="QMDY01000006">
    <property type="protein sequence ID" value="KAB7516634.1"/>
    <property type="molecule type" value="Genomic_DNA"/>
</dbReference>
<accession>A0A5N5U3K7</accession>
<evidence type="ECO:0000313" key="2">
    <source>
        <dbReference type="EMBL" id="KAB7513072.1"/>
    </source>
</evidence>
<sequence>MLATALVATPFFVGVASAHDIGSSRFDAPIPLSLLFVGAAGTVGLTALWLAITDDTPSEGNGWTVTTIDSRTSRRIATVVRVGFGLAVTGALVAGYTGRQVAAENLATVFTWPVWFRGVGLFAVLVGSPWRVLSPWRAVYDGLCRLEGRELAAQTYPERLGSWPAVVGFLLLVGLVENATIIPRSPALTSVIIALYALAMVAGGVLFGPTWFDRADPLGVFYQLLGRVAPVSTVRTDSGSLVVSLRPPWQGTTRPFEHPSLVVFVVATVFTVSFDGFTNTRSYQTLLFDARELLGLGPSTGILLYVIGLVGFVGLFFAVARLGDALGLGDGVGTSRGPTLALAPTVLPIAAAYDVAHNYPYVIENLTRLLELTTGVAVSPLSWLSLPVFWGSQVILVTVGHVVAVVAAHRVAMGRYPTPKAAQRGHFPLVVLMVGYTVLSLWIISRPVVG</sequence>
<keyword evidence="7" id="KW-1185">Reference proteome</keyword>
<name>A0A5N5U5L3_9EURY</name>
<feature type="transmembrane region" description="Helical" evidence="1">
    <location>
        <begin position="261"/>
        <end position="280"/>
    </location>
</feature>
<dbReference type="Proteomes" id="UP000326207">
    <property type="component" value="Unassembled WGS sequence"/>
</dbReference>
<dbReference type="Proteomes" id="UP000326865">
    <property type="component" value="Unassembled WGS sequence"/>
</dbReference>
<accession>A0A5N5UD44</accession>
<feature type="transmembrane region" description="Helical" evidence="1">
    <location>
        <begin position="388"/>
        <end position="407"/>
    </location>
</feature>